<sequence>MYPTESSMYHTPQPTPLFPPFRSAPPPPYQTPFAATFHERQTAFTIVPHPQYQALQPPSFPLPNSLLVPSSISSHSGDPSPTELGPPPSPLPWPAQGGRSHSWTSPNSYLPLLGSNRWQVGVGEVFHPQSASCFSLPSSQGLEQHHESEPLEYQAPHRRVHSYPGPTSQGHESSLTPASDLPPFPSFSTTKMAIPPHHSFQAPVMDTRSLDSCTSSSAANAPGDTNGLCQPQTVLNQSLRTSGSSVPINFVPEDDQSIQNLPPLAAATSGLRSFVAAPPHPTSTSSKPHLSLTSDISSRSSSLQSLSHQLEDPMASILSRAGQTSASKAFLSSPERVGRRSRCSENDEDGAVEEKDRIALIRLARQQASAEGGSSHLKRLRTRSESPANSPVAVPTLAHEASPSPLEPVGVFASPPQTPLFVHPWVLKWSGGTHEGDAGARENINDDAPRGSDLKERPLTTPISPRGRRFETDQLGPDQSGPCSPCHMRESDGHAVTSGRFLNEHFMQHHATSELGHSQDLDSSPLSSPAPSEVSDTPSPLLKPRISLAPSRVVATQLDDLKSEWTSNRWLFGPFLPGEAVTDSVNQRQNLCPRLNPPQLIHSKEAQAWIAYRRNYFGLNIAMKLPSAHASLYVLGVPVRRFFTMVKARNIKSDVPSKTLWRSHWSPSPVLDFVSILQFDGTRKLAQATELEPHGFLPSNSDPHARELVSAYSRVQFRNATANHILGSVNANGIGKAVRFIVLLLAELEDGRQVEVGRWESDEIIVRGRCPKNFAKSGGSRKGRKGSRKRASVHDDADDELESSSVDEEESTVPARRGTRSRPSSGRHLDAQLAQASTSRAPRQRATASVSNKRKKM</sequence>
<feature type="compositionally biased region" description="Low complexity" evidence="3">
    <location>
        <begin position="66"/>
        <end position="83"/>
    </location>
</feature>
<feature type="region of interest" description="Disordered" evidence="3">
    <location>
        <begin position="1"/>
        <end position="30"/>
    </location>
</feature>
<name>A0A238F9N4_9BASI</name>
<feature type="region of interest" description="Disordered" evidence="3">
    <location>
        <begin position="433"/>
        <end position="491"/>
    </location>
</feature>
<feature type="region of interest" description="Disordered" evidence="3">
    <location>
        <begin position="211"/>
        <end position="231"/>
    </location>
</feature>
<feature type="DNA-binding region" description="NDT80" evidence="2">
    <location>
        <begin position="521"/>
        <end position="778"/>
    </location>
</feature>
<accession>A0A238F9N4</accession>
<feature type="compositionally biased region" description="Low complexity" evidence="3">
    <location>
        <begin position="521"/>
        <end position="532"/>
    </location>
</feature>
<keyword evidence="1 2" id="KW-0238">DNA-binding</keyword>
<feature type="compositionally biased region" description="Polar residues" evidence="3">
    <location>
        <begin position="165"/>
        <end position="177"/>
    </location>
</feature>
<dbReference type="GO" id="GO:0045944">
    <property type="term" value="P:positive regulation of transcription by RNA polymerase II"/>
    <property type="evidence" value="ECO:0007669"/>
    <property type="project" value="TreeGrafter"/>
</dbReference>
<dbReference type="GO" id="GO:0000228">
    <property type="term" value="C:nuclear chromosome"/>
    <property type="evidence" value="ECO:0007669"/>
    <property type="project" value="TreeGrafter"/>
</dbReference>
<feature type="compositionally biased region" description="Basic residues" evidence="3">
    <location>
        <begin position="779"/>
        <end position="791"/>
    </location>
</feature>
<evidence type="ECO:0000256" key="1">
    <source>
        <dbReference type="ARBA" id="ARBA00023125"/>
    </source>
</evidence>
<evidence type="ECO:0000313" key="5">
    <source>
        <dbReference type="EMBL" id="SCV69459.1"/>
    </source>
</evidence>
<evidence type="ECO:0000313" key="6">
    <source>
        <dbReference type="Proteomes" id="UP000198372"/>
    </source>
</evidence>
<dbReference type="GO" id="GO:0003700">
    <property type="term" value="F:DNA-binding transcription factor activity"/>
    <property type="evidence" value="ECO:0007669"/>
    <property type="project" value="UniProtKB-UniRule"/>
</dbReference>
<feature type="compositionally biased region" description="Pro residues" evidence="3">
    <location>
        <begin position="13"/>
        <end position="30"/>
    </location>
</feature>
<protein>
    <submittedName>
        <fullName evidence="5">BQ2448_2479 protein</fullName>
    </submittedName>
</protein>
<feature type="region of interest" description="Disordered" evidence="3">
    <location>
        <begin position="274"/>
        <end position="298"/>
    </location>
</feature>
<feature type="region of interest" description="Disordered" evidence="3">
    <location>
        <begin position="771"/>
        <end position="857"/>
    </location>
</feature>
<dbReference type="InterPro" id="IPR052605">
    <property type="entry name" value="Fungal_trans_regulator"/>
</dbReference>
<reference evidence="6" key="1">
    <citation type="submission" date="2016-09" db="EMBL/GenBank/DDBJ databases">
        <authorList>
            <person name="Jeantristanb JTB J.-T."/>
            <person name="Ricardo R."/>
        </authorList>
    </citation>
    <scope>NUCLEOTIDE SEQUENCE [LARGE SCALE GENOMIC DNA]</scope>
</reference>
<organism evidence="5 6">
    <name type="scientific">Microbotryum intermedium</name>
    <dbReference type="NCBI Taxonomy" id="269621"/>
    <lineage>
        <taxon>Eukaryota</taxon>
        <taxon>Fungi</taxon>
        <taxon>Dikarya</taxon>
        <taxon>Basidiomycota</taxon>
        <taxon>Pucciniomycotina</taxon>
        <taxon>Microbotryomycetes</taxon>
        <taxon>Microbotryales</taxon>
        <taxon>Microbotryaceae</taxon>
        <taxon>Microbotryum</taxon>
    </lineage>
</organism>
<feature type="region of interest" description="Disordered" evidence="3">
    <location>
        <begin position="158"/>
        <end position="193"/>
    </location>
</feature>
<keyword evidence="6" id="KW-1185">Reference proteome</keyword>
<feature type="region of interest" description="Disordered" evidence="3">
    <location>
        <begin position="66"/>
        <end position="102"/>
    </location>
</feature>
<dbReference type="GO" id="GO:0003677">
    <property type="term" value="F:DNA binding"/>
    <property type="evidence" value="ECO:0007669"/>
    <property type="project" value="UniProtKB-KW"/>
</dbReference>
<dbReference type="InterPro" id="IPR008967">
    <property type="entry name" value="p53-like_TF_DNA-bd_sf"/>
</dbReference>
<dbReference type="AlphaFoldDB" id="A0A238F9N4"/>
<feature type="compositionally biased region" description="Low complexity" evidence="3">
    <location>
        <begin position="282"/>
        <end position="298"/>
    </location>
</feature>
<dbReference type="Pfam" id="PF05224">
    <property type="entry name" value="NDT80_PhoG"/>
    <property type="match status" value="1"/>
</dbReference>
<feature type="compositionally biased region" description="Acidic residues" evidence="3">
    <location>
        <begin position="796"/>
        <end position="811"/>
    </location>
</feature>
<feature type="domain" description="NDT80" evidence="4">
    <location>
        <begin position="521"/>
        <end position="778"/>
    </location>
</feature>
<dbReference type="PANTHER" id="PTHR35144">
    <property type="entry name" value="MEIOSIS-SPECIFIC TRANSCRIPTION FACTOR NDT80"/>
    <property type="match status" value="1"/>
</dbReference>
<feature type="compositionally biased region" description="Basic and acidic residues" evidence="3">
    <location>
        <begin position="336"/>
        <end position="345"/>
    </location>
</feature>
<evidence type="ECO:0000256" key="2">
    <source>
        <dbReference type="PROSITE-ProRule" id="PRU00850"/>
    </source>
</evidence>
<proteinExistence type="predicted"/>
<dbReference type="EMBL" id="FMSP01000004">
    <property type="protein sequence ID" value="SCV69459.1"/>
    <property type="molecule type" value="Genomic_DNA"/>
</dbReference>
<evidence type="ECO:0000259" key="4">
    <source>
        <dbReference type="PROSITE" id="PS51517"/>
    </source>
</evidence>
<feature type="compositionally biased region" description="Polar residues" evidence="3">
    <location>
        <begin position="1"/>
        <end position="12"/>
    </location>
</feature>
<dbReference type="OrthoDB" id="2535460at2759"/>
<feature type="compositionally biased region" description="Pro residues" evidence="3">
    <location>
        <begin position="84"/>
        <end position="93"/>
    </location>
</feature>
<evidence type="ECO:0000256" key="3">
    <source>
        <dbReference type="SAM" id="MobiDB-lite"/>
    </source>
</evidence>
<gene>
    <name evidence="5" type="ORF">BQ2448_2479</name>
</gene>
<dbReference type="Proteomes" id="UP000198372">
    <property type="component" value="Unassembled WGS sequence"/>
</dbReference>
<feature type="region of interest" description="Disordered" evidence="3">
    <location>
        <begin position="511"/>
        <end position="543"/>
    </location>
</feature>
<dbReference type="GO" id="GO:0051321">
    <property type="term" value="P:meiotic cell cycle"/>
    <property type="evidence" value="ECO:0007669"/>
    <property type="project" value="TreeGrafter"/>
</dbReference>
<feature type="region of interest" description="Disordered" evidence="3">
    <location>
        <begin position="321"/>
        <end position="351"/>
    </location>
</feature>
<dbReference type="InterPro" id="IPR037141">
    <property type="entry name" value="NDT80_DNA-bd_dom_sf"/>
</dbReference>
<dbReference type="SUPFAM" id="SSF49417">
    <property type="entry name" value="p53-like transcription factors"/>
    <property type="match status" value="1"/>
</dbReference>
<dbReference type="PANTHER" id="PTHR35144:SF2">
    <property type="entry name" value="MEIOSIS-SPECIFIC TRANSCRIPTION FACTOR NDT80"/>
    <property type="match status" value="1"/>
</dbReference>
<dbReference type="InterPro" id="IPR024061">
    <property type="entry name" value="NDT80_DNA-bd_dom"/>
</dbReference>
<feature type="region of interest" description="Disordered" evidence="3">
    <location>
        <begin position="365"/>
        <end position="395"/>
    </location>
</feature>
<dbReference type="Gene3D" id="2.60.40.1390">
    <property type="entry name" value="NDT80 DNA-binding domain"/>
    <property type="match status" value="1"/>
</dbReference>
<dbReference type="PROSITE" id="PS51517">
    <property type="entry name" value="NDT80"/>
    <property type="match status" value="1"/>
</dbReference>
<feature type="compositionally biased region" description="Polar residues" evidence="3">
    <location>
        <begin position="834"/>
        <end position="851"/>
    </location>
</feature>
<feature type="compositionally biased region" description="Basic and acidic residues" evidence="3">
    <location>
        <begin position="434"/>
        <end position="458"/>
    </location>
</feature>